<evidence type="ECO:0008006" key="4">
    <source>
        <dbReference type="Google" id="ProtNLM"/>
    </source>
</evidence>
<dbReference type="EMBL" id="MU001508">
    <property type="protein sequence ID" value="KAF2439818.1"/>
    <property type="molecule type" value="Genomic_DNA"/>
</dbReference>
<name>A0A9P4PAV9_9PLEO</name>
<dbReference type="PANTHER" id="PTHR40618">
    <property type="entry name" value="B-ZIP TRANSCRIPTION FACTOR (EUROFUNG)-RELATED"/>
    <property type="match status" value="1"/>
</dbReference>
<dbReference type="PANTHER" id="PTHR40618:SF1">
    <property type="entry name" value="B-ZIP TRANSCRIPTION FACTOR (EUROFUNG)"/>
    <property type="match status" value="1"/>
</dbReference>
<reference evidence="2" key="1">
    <citation type="journal article" date="2020" name="Stud. Mycol.">
        <title>101 Dothideomycetes genomes: a test case for predicting lifestyles and emergence of pathogens.</title>
        <authorList>
            <person name="Haridas S."/>
            <person name="Albert R."/>
            <person name="Binder M."/>
            <person name="Bloem J."/>
            <person name="Labutti K."/>
            <person name="Salamov A."/>
            <person name="Andreopoulos B."/>
            <person name="Baker S."/>
            <person name="Barry K."/>
            <person name="Bills G."/>
            <person name="Bluhm B."/>
            <person name="Cannon C."/>
            <person name="Castanera R."/>
            <person name="Culley D."/>
            <person name="Daum C."/>
            <person name="Ezra D."/>
            <person name="Gonzalez J."/>
            <person name="Henrissat B."/>
            <person name="Kuo A."/>
            <person name="Liang C."/>
            <person name="Lipzen A."/>
            <person name="Lutzoni F."/>
            <person name="Magnuson J."/>
            <person name="Mondo S."/>
            <person name="Nolan M."/>
            <person name="Ohm R."/>
            <person name="Pangilinan J."/>
            <person name="Park H.-J."/>
            <person name="Ramirez L."/>
            <person name="Alfaro M."/>
            <person name="Sun H."/>
            <person name="Tritt A."/>
            <person name="Yoshinaga Y."/>
            <person name="Zwiers L.-H."/>
            <person name="Turgeon B."/>
            <person name="Goodwin S."/>
            <person name="Spatafora J."/>
            <person name="Crous P."/>
            <person name="Grigoriev I."/>
        </authorList>
    </citation>
    <scope>NUCLEOTIDE SEQUENCE</scope>
    <source>
        <strain evidence="2">CBS 690.94</strain>
    </source>
</reference>
<sequence length="260" mass="28845">MYAFLGDKPHLDEAIVHAGYGLGYGNVCSQGQWLHPIADNTGLDTSNVTDSLSSASDNNASLDADVVPARRGRGRPRVNTPRDESAVEKRRAQVREAQRAYQKRKDSATASERRRCDDVLQVLSDLSMDVEALLQAAADAGVTKEEGELADHIRRLWSTYDTAINSPCLGPELRLLQVKNERRQAAHQNAGHPSTERNTHVQQPSHQRDSMDLDLGPVNDQTLITPFSATQMSYPSSGPRSIYQVCRERQAEFHRTRNSA</sequence>
<feature type="region of interest" description="Disordered" evidence="1">
    <location>
        <begin position="182"/>
        <end position="217"/>
    </location>
</feature>
<dbReference type="Proteomes" id="UP000799764">
    <property type="component" value="Unassembled WGS sequence"/>
</dbReference>
<dbReference type="OrthoDB" id="3555317at2759"/>
<gene>
    <name evidence="2" type="ORF">P171DRAFT_489617</name>
</gene>
<dbReference type="AlphaFoldDB" id="A0A9P4PAV9"/>
<comment type="caution">
    <text evidence="2">The sequence shown here is derived from an EMBL/GenBank/DDBJ whole genome shotgun (WGS) entry which is preliminary data.</text>
</comment>
<evidence type="ECO:0000313" key="2">
    <source>
        <dbReference type="EMBL" id="KAF2439818.1"/>
    </source>
</evidence>
<proteinExistence type="predicted"/>
<feature type="compositionally biased region" description="Basic and acidic residues" evidence="1">
    <location>
        <begin position="80"/>
        <end position="113"/>
    </location>
</feature>
<feature type="compositionally biased region" description="Low complexity" evidence="1">
    <location>
        <begin position="50"/>
        <end position="69"/>
    </location>
</feature>
<keyword evidence="3" id="KW-1185">Reference proteome</keyword>
<evidence type="ECO:0000313" key="3">
    <source>
        <dbReference type="Proteomes" id="UP000799764"/>
    </source>
</evidence>
<feature type="region of interest" description="Disordered" evidence="1">
    <location>
        <begin position="48"/>
        <end position="113"/>
    </location>
</feature>
<accession>A0A9P4PAV9</accession>
<evidence type="ECO:0000256" key="1">
    <source>
        <dbReference type="SAM" id="MobiDB-lite"/>
    </source>
</evidence>
<organism evidence="2 3">
    <name type="scientific">Karstenula rhodostoma CBS 690.94</name>
    <dbReference type="NCBI Taxonomy" id="1392251"/>
    <lineage>
        <taxon>Eukaryota</taxon>
        <taxon>Fungi</taxon>
        <taxon>Dikarya</taxon>
        <taxon>Ascomycota</taxon>
        <taxon>Pezizomycotina</taxon>
        <taxon>Dothideomycetes</taxon>
        <taxon>Pleosporomycetidae</taxon>
        <taxon>Pleosporales</taxon>
        <taxon>Massarineae</taxon>
        <taxon>Didymosphaeriaceae</taxon>
        <taxon>Karstenula</taxon>
    </lineage>
</organism>
<protein>
    <recommendedName>
        <fullName evidence="4">BZIP domain-containing protein</fullName>
    </recommendedName>
</protein>